<dbReference type="SUPFAM" id="SSF53098">
    <property type="entry name" value="Ribonuclease H-like"/>
    <property type="match status" value="1"/>
</dbReference>
<dbReference type="EMBL" id="CACVKT020008447">
    <property type="protein sequence ID" value="CAC5415498.1"/>
    <property type="molecule type" value="Genomic_DNA"/>
</dbReference>
<organism evidence="2 3">
    <name type="scientific">Mytilus coruscus</name>
    <name type="common">Sea mussel</name>
    <dbReference type="NCBI Taxonomy" id="42192"/>
    <lineage>
        <taxon>Eukaryota</taxon>
        <taxon>Metazoa</taxon>
        <taxon>Spiralia</taxon>
        <taxon>Lophotrochozoa</taxon>
        <taxon>Mollusca</taxon>
        <taxon>Bivalvia</taxon>
        <taxon>Autobranchia</taxon>
        <taxon>Pteriomorphia</taxon>
        <taxon>Mytilida</taxon>
        <taxon>Mytiloidea</taxon>
        <taxon>Mytilidae</taxon>
        <taxon>Mytilinae</taxon>
        <taxon>Mytilus</taxon>
    </lineage>
</organism>
<protein>
    <recommendedName>
        <fullName evidence="1">Integrase catalytic domain-containing protein</fullName>
    </recommendedName>
</protein>
<dbReference type="GO" id="GO:0003676">
    <property type="term" value="F:nucleic acid binding"/>
    <property type="evidence" value="ECO:0007669"/>
    <property type="project" value="InterPro"/>
</dbReference>
<dbReference type="InterPro" id="IPR036397">
    <property type="entry name" value="RNaseH_sf"/>
</dbReference>
<name>A0A6J8E603_MYTCO</name>
<reference evidence="2 3" key="1">
    <citation type="submission" date="2020-06" db="EMBL/GenBank/DDBJ databases">
        <authorList>
            <person name="Li R."/>
            <person name="Bekaert M."/>
        </authorList>
    </citation>
    <scope>NUCLEOTIDE SEQUENCE [LARGE SCALE GENOMIC DNA]</scope>
    <source>
        <strain evidence="3">wild</strain>
    </source>
</reference>
<dbReference type="GO" id="GO:0015074">
    <property type="term" value="P:DNA integration"/>
    <property type="evidence" value="ECO:0007669"/>
    <property type="project" value="InterPro"/>
</dbReference>
<dbReference type="OrthoDB" id="6077750at2759"/>
<dbReference type="InterPro" id="IPR050951">
    <property type="entry name" value="Retrovirus_Pol_polyprotein"/>
</dbReference>
<gene>
    <name evidence="2" type="ORF">MCOR_48192</name>
</gene>
<dbReference type="PANTHER" id="PTHR37984">
    <property type="entry name" value="PROTEIN CBG26694"/>
    <property type="match status" value="1"/>
</dbReference>
<feature type="domain" description="Integrase catalytic" evidence="1">
    <location>
        <begin position="1"/>
        <end position="98"/>
    </location>
</feature>
<dbReference type="Gene3D" id="3.30.420.10">
    <property type="entry name" value="Ribonuclease H-like superfamily/Ribonuclease H"/>
    <property type="match status" value="1"/>
</dbReference>
<dbReference type="PANTHER" id="PTHR37984:SF5">
    <property type="entry name" value="PROTEIN NYNRIN-LIKE"/>
    <property type="match status" value="1"/>
</dbReference>
<dbReference type="Proteomes" id="UP000507470">
    <property type="component" value="Unassembled WGS sequence"/>
</dbReference>
<evidence type="ECO:0000313" key="2">
    <source>
        <dbReference type="EMBL" id="CAC5415498.1"/>
    </source>
</evidence>
<dbReference type="InterPro" id="IPR012337">
    <property type="entry name" value="RNaseH-like_sf"/>
</dbReference>
<sequence>MEEVCKELNIKHIKTSFYHPQGNTKKERFHRTLHDVLSKLIEDYATTWDLYLNQALAAIRFNINESTQLSPFYAFYNRDPVLPLDNILQPRRKYNGEEYHKIALQQQHKSFMLVHKTMKKSKQRQAKYANKYSKDIKFEVENPVFYKNHRKASKLSRKWTPCYRIIEQTSPVSFNLKNQLDGTTTKAHAEQIRLAKLDWEIPNNNQGKTLRKAAYVVPVESQSEDSSQDDSIDSDTPLSQIAKRYKKEKENSDEEDDIPLMELSKKLRGKKIFAELDNVNNSEIESDDQIIKEEVENSSTDSEVSDIANEMSSSHSSSVESEISDMEDNMSINRVKIKRKPTDNGANETKLVTKEHVHNLVRALIGIIHTVNKLIESVHDLGNRLKTFATDLEKQIEVMGSYLQAYLHMDMIIGEIKDLMNIAGDYLNHLQLQLNMLSLGHMSSSLITPGNLRVLLTGIKRRLPATLKIPGDEIEDIWNFYKFLTCSTVLDENRIIIIITLPLLDIRDSYDIYKIHNLPVPTKVTDKKSDWSNTVAQYELEAAVIAAKQEKT</sequence>
<evidence type="ECO:0000313" key="3">
    <source>
        <dbReference type="Proteomes" id="UP000507470"/>
    </source>
</evidence>
<proteinExistence type="predicted"/>
<accession>A0A6J8E603</accession>
<evidence type="ECO:0000259" key="1">
    <source>
        <dbReference type="PROSITE" id="PS50994"/>
    </source>
</evidence>
<dbReference type="AlphaFoldDB" id="A0A6J8E603"/>
<dbReference type="PROSITE" id="PS50994">
    <property type="entry name" value="INTEGRASE"/>
    <property type="match status" value="1"/>
</dbReference>
<dbReference type="InterPro" id="IPR001584">
    <property type="entry name" value="Integrase_cat-core"/>
</dbReference>
<keyword evidence="3" id="KW-1185">Reference proteome</keyword>